<dbReference type="Gene3D" id="1.20.120.1900">
    <property type="entry name" value="Gamma-tubulin complex, C-terminal domain"/>
    <property type="match status" value="2"/>
</dbReference>
<feature type="compositionally biased region" description="Basic and acidic residues" evidence="6">
    <location>
        <begin position="202"/>
        <end position="212"/>
    </location>
</feature>
<dbReference type="EMBL" id="LSMT01000022">
    <property type="protein sequence ID" value="PFX32511.1"/>
    <property type="molecule type" value="Genomic_DNA"/>
</dbReference>
<keyword evidence="5" id="KW-0206">Cytoskeleton</keyword>
<evidence type="ECO:0000313" key="10">
    <source>
        <dbReference type="Proteomes" id="UP000225706"/>
    </source>
</evidence>
<dbReference type="GO" id="GO:0051011">
    <property type="term" value="F:microtubule minus-end binding"/>
    <property type="evidence" value="ECO:0007669"/>
    <property type="project" value="TreeGrafter"/>
</dbReference>
<dbReference type="PANTHER" id="PTHR19302">
    <property type="entry name" value="GAMMA TUBULIN COMPLEX PROTEIN"/>
    <property type="match status" value="1"/>
</dbReference>
<dbReference type="GO" id="GO:0007020">
    <property type="term" value="P:microtubule nucleation"/>
    <property type="evidence" value="ECO:0007669"/>
    <property type="project" value="InterPro"/>
</dbReference>
<keyword evidence="3" id="KW-0963">Cytoplasm</keyword>
<evidence type="ECO:0000256" key="4">
    <source>
        <dbReference type="ARBA" id="ARBA00022701"/>
    </source>
</evidence>
<evidence type="ECO:0000256" key="5">
    <source>
        <dbReference type="ARBA" id="ARBA00023212"/>
    </source>
</evidence>
<protein>
    <submittedName>
        <fullName evidence="9">Gamma-tubulin complex component 3-like</fullName>
    </submittedName>
</protein>
<feature type="region of interest" description="Disordered" evidence="6">
    <location>
        <begin position="154"/>
        <end position="212"/>
    </location>
</feature>
<name>A0A2B4SRI5_STYPI</name>
<proteinExistence type="inferred from homology"/>
<evidence type="ECO:0000256" key="2">
    <source>
        <dbReference type="ARBA" id="ARBA00010337"/>
    </source>
</evidence>
<evidence type="ECO:0000313" key="9">
    <source>
        <dbReference type="EMBL" id="PFX32511.1"/>
    </source>
</evidence>
<dbReference type="Proteomes" id="UP000225706">
    <property type="component" value="Unassembled WGS sequence"/>
</dbReference>
<dbReference type="AlphaFoldDB" id="A0A2B4SRI5"/>
<feature type="domain" description="Gamma tubulin complex component C-terminal" evidence="7">
    <location>
        <begin position="412"/>
        <end position="481"/>
    </location>
</feature>
<keyword evidence="4" id="KW-0493">Microtubule</keyword>
<dbReference type="FunFam" id="1.20.120.1900:FF:000037">
    <property type="entry name" value="Gamma-tubulin complex component"/>
    <property type="match status" value="1"/>
</dbReference>
<dbReference type="GO" id="GO:0000930">
    <property type="term" value="C:gamma-tubulin complex"/>
    <property type="evidence" value="ECO:0007669"/>
    <property type="project" value="TreeGrafter"/>
</dbReference>
<dbReference type="GO" id="GO:0051321">
    <property type="term" value="P:meiotic cell cycle"/>
    <property type="evidence" value="ECO:0007669"/>
    <property type="project" value="TreeGrafter"/>
</dbReference>
<evidence type="ECO:0000256" key="6">
    <source>
        <dbReference type="SAM" id="MobiDB-lite"/>
    </source>
</evidence>
<dbReference type="PANTHER" id="PTHR19302:SF14">
    <property type="entry name" value="GAMMA-TUBULIN COMPLEX COMPONENT 3"/>
    <property type="match status" value="1"/>
</dbReference>
<dbReference type="InterPro" id="IPR041470">
    <property type="entry name" value="GCP_N"/>
</dbReference>
<evidence type="ECO:0000259" key="7">
    <source>
        <dbReference type="Pfam" id="PF04130"/>
    </source>
</evidence>
<feature type="domain" description="Gamma tubulin complex component protein N-terminal" evidence="8">
    <location>
        <begin position="256"/>
        <end position="408"/>
    </location>
</feature>
<dbReference type="STRING" id="50429.A0A2B4SRI5"/>
<gene>
    <name evidence="9" type="primary">tubgcp3</name>
    <name evidence="9" type="ORF">AWC38_SpisGene2631</name>
</gene>
<accession>A0A2B4SRI5</accession>
<organism evidence="9 10">
    <name type="scientific">Stylophora pistillata</name>
    <name type="common">Smooth cauliflower coral</name>
    <dbReference type="NCBI Taxonomy" id="50429"/>
    <lineage>
        <taxon>Eukaryota</taxon>
        <taxon>Metazoa</taxon>
        <taxon>Cnidaria</taxon>
        <taxon>Anthozoa</taxon>
        <taxon>Hexacorallia</taxon>
        <taxon>Scleractinia</taxon>
        <taxon>Astrocoeniina</taxon>
        <taxon>Pocilloporidae</taxon>
        <taxon>Stylophora</taxon>
    </lineage>
</organism>
<keyword evidence="10" id="KW-1185">Reference proteome</keyword>
<feature type="domain" description="Gamma tubulin complex component C-terminal" evidence="7">
    <location>
        <begin position="482"/>
        <end position="645"/>
    </location>
</feature>
<feature type="compositionally biased region" description="Low complexity" evidence="6">
    <location>
        <begin position="167"/>
        <end position="190"/>
    </location>
</feature>
<dbReference type="GO" id="GO:0051225">
    <property type="term" value="P:spindle assembly"/>
    <property type="evidence" value="ECO:0007669"/>
    <property type="project" value="TreeGrafter"/>
</dbReference>
<reference evidence="10" key="1">
    <citation type="journal article" date="2017" name="bioRxiv">
        <title>Comparative analysis of the genomes of Stylophora pistillata and Acropora digitifera provides evidence for extensive differences between species of corals.</title>
        <authorList>
            <person name="Voolstra C.R."/>
            <person name="Li Y."/>
            <person name="Liew Y.J."/>
            <person name="Baumgarten S."/>
            <person name="Zoccola D."/>
            <person name="Flot J.-F."/>
            <person name="Tambutte S."/>
            <person name="Allemand D."/>
            <person name="Aranda M."/>
        </authorList>
    </citation>
    <scope>NUCLEOTIDE SEQUENCE [LARGE SCALE GENOMIC DNA]</scope>
</reference>
<dbReference type="OrthoDB" id="5860513at2759"/>
<dbReference type="GO" id="GO:0000922">
    <property type="term" value="C:spindle pole"/>
    <property type="evidence" value="ECO:0007669"/>
    <property type="project" value="InterPro"/>
</dbReference>
<comment type="similarity">
    <text evidence="2">Belongs to the TUBGCP family.</text>
</comment>
<dbReference type="Pfam" id="PF17681">
    <property type="entry name" value="GCP_N_terminal"/>
    <property type="match status" value="1"/>
</dbReference>
<evidence type="ECO:0000256" key="3">
    <source>
        <dbReference type="ARBA" id="ARBA00022490"/>
    </source>
</evidence>
<comment type="subcellular location">
    <subcellularLocation>
        <location evidence="1">Cytoplasm</location>
        <location evidence="1">Cytoskeleton</location>
    </subcellularLocation>
</comment>
<dbReference type="Pfam" id="PF04130">
    <property type="entry name" value="GCP_C_terminal"/>
    <property type="match status" value="2"/>
</dbReference>
<dbReference type="InterPro" id="IPR007259">
    <property type="entry name" value="GCP"/>
</dbReference>
<dbReference type="GO" id="GO:0043015">
    <property type="term" value="F:gamma-tubulin binding"/>
    <property type="evidence" value="ECO:0007669"/>
    <property type="project" value="InterPro"/>
</dbReference>
<dbReference type="InterPro" id="IPR040457">
    <property type="entry name" value="GCP_C"/>
</dbReference>
<dbReference type="GO" id="GO:0031122">
    <property type="term" value="P:cytoplasmic microtubule organization"/>
    <property type="evidence" value="ECO:0007669"/>
    <property type="project" value="TreeGrafter"/>
</dbReference>
<evidence type="ECO:0000256" key="1">
    <source>
        <dbReference type="ARBA" id="ARBA00004245"/>
    </source>
</evidence>
<evidence type="ECO:0000259" key="8">
    <source>
        <dbReference type="Pfam" id="PF17681"/>
    </source>
</evidence>
<dbReference type="GO" id="GO:0000278">
    <property type="term" value="P:mitotic cell cycle"/>
    <property type="evidence" value="ECO:0007669"/>
    <property type="project" value="TreeGrafter"/>
</dbReference>
<sequence>MVESSIDNPKSPAALLHKLCCRLLRNDSDSKANSAEVSEHFQYALRVVGSRFSPSIATDEFRVVERIKRKLLKEKREVDIAIFSELYRKLASQPVLQNRWAILYFLLSVSENSSTDQSHGQSVGAPSFFGQGLPTYLTSTPAVSSHAPLAASRRTPGVLSLTHATDSSSGISSVPSRSSDPTPTPSSFAPNLGPTPSVHFADGQRTHQDSDGSRLASLVVQSLSVTQNKVSITGQPGFTPGTGSVVRFMSYGNDTHNSADKENLFNNQELQVARPIRLILDRWIYEGELDDLYNEFFVAVDYDTKDDRLWYEKYSIRKPMLPSFISMELGTKILNIGKSINFIRCVCQDRSPISGEDEKALEYSRSQEASATAQLTADEEFGGTALEETVDTAYRVTSKRLLEIFFSKYKFLDHLRALRLYLLLGQGDFIRHLMDLLESDLAKAASTLYMHNLTGVLETAIRATNAQYADPEIIERLDCRLLEVLECCWADLKKQVAEASDLDHIIAAHETFLDQVLNRCLLDTESRPMLTQLRTIFDLIIQFQNAQESFFSAATTELQSRQRLEKAVELRTDEGDWGLTEWDEEEERKRSVKFIDNVIPDTRAQLKVVSKSYQDMVQQFLMMLTSHQDVSLRFLSFRLDFNEHYKKREPKLRSPLTHRYSKRVKTPVP</sequence>
<dbReference type="InterPro" id="IPR042241">
    <property type="entry name" value="GCP_C_sf"/>
</dbReference>
<comment type="caution">
    <text evidence="9">The sequence shown here is derived from an EMBL/GenBank/DDBJ whole genome shotgun (WGS) entry which is preliminary data.</text>
</comment>
<dbReference type="GO" id="GO:0005874">
    <property type="term" value="C:microtubule"/>
    <property type="evidence" value="ECO:0007669"/>
    <property type="project" value="UniProtKB-KW"/>
</dbReference>